<name>A0A6S7FX09_PARCT</name>
<proteinExistence type="inferred from homology"/>
<accession>A0A6S7FX09</accession>
<dbReference type="PANTHER" id="PTHR13054:SF2">
    <property type="entry name" value="PROTEIN DGCR6"/>
    <property type="match status" value="1"/>
</dbReference>
<reference evidence="2" key="1">
    <citation type="submission" date="2020-04" db="EMBL/GenBank/DDBJ databases">
        <authorList>
            <person name="Alioto T."/>
            <person name="Alioto T."/>
            <person name="Gomez Garrido J."/>
        </authorList>
    </citation>
    <scope>NUCLEOTIDE SEQUENCE</scope>
    <source>
        <strain evidence="2">A484AB</strain>
    </source>
</reference>
<protein>
    <submittedName>
        <fullName evidence="2">Uncharacterized protein</fullName>
    </submittedName>
</protein>
<dbReference type="Proteomes" id="UP001152795">
    <property type="component" value="Unassembled WGS sequence"/>
</dbReference>
<evidence type="ECO:0000313" key="3">
    <source>
        <dbReference type="Proteomes" id="UP001152795"/>
    </source>
</evidence>
<dbReference type="Pfam" id="PF07324">
    <property type="entry name" value="DGCR6"/>
    <property type="match status" value="1"/>
</dbReference>
<dbReference type="OrthoDB" id="21617at2759"/>
<dbReference type="PANTHER" id="PTHR13054">
    <property type="entry name" value="DIGEORGE SYNDROME CRITICAL REGION 6 DGCR6 FAMILY MEMBER"/>
    <property type="match status" value="1"/>
</dbReference>
<dbReference type="InterPro" id="IPR010849">
    <property type="entry name" value="Gonadal"/>
</dbReference>
<evidence type="ECO:0000256" key="1">
    <source>
        <dbReference type="ARBA" id="ARBA00005939"/>
    </source>
</evidence>
<dbReference type="AlphaFoldDB" id="A0A6S7FX09"/>
<dbReference type="EMBL" id="CACRXK020000332">
    <property type="protein sequence ID" value="CAB3980869.1"/>
    <property type="molecule type" value="Genomic_DNA"/>
</dbReference>
<comment type="similarity">
    <text evidence="1">Belongs to the gonadal family.</text>
</comment>
<keyword evidence="3" id="KW-1185">Reference proteome</keyword>
<comment type="caution">
    <text evidence="2">The sequence shown here is derived from an EMBL/GenBank/DDBJ whole genome shotgun (WGS) entry which is preliminary data.</text>
</comment>
<evidence type="ECO:0000313" key="2">
    <source>
        <dbReference type="EMBL" id="CAB3980869.1"/>
    </source>
</evidence>
<sequence length="228" mass="26289">MEFYASGKKSFYQPKSNYQPNIDAGLLAHVREEVFKREEEQRKQQEIDETRKADSEKRTKLASQIQSIVTNLPITYQEKMTSEIVNSLALSLMDGTVFEIVRGLEDIQQLTERNLLNKRMKLINSQKAERMDQNKTHKAAIDACSNKPHHLPVIRKKHVQEKENLGSRLEQELVQLDQKLVLELDRVVADQQTTMQRAGVPLFHLTNDSSEIQLQMYILDIVTKLSGS</sequence>
<organism evidence="2 3">
    <name type="scientific">Paramuricea clavata</name>
    <name type="common">Red gorgonian</name>
    <name type="synonym">Violescent sea-whip</name>
    <dbReference type="NCBI Taxonomy" id="317549"/>
    <lineage>
        <taxon>Eukaryota</taxon>
        <taxon>Metazoa</taxon>
        <taxon>Cnidaria</taxon>
        <taxon>Anthozoa</taxon>
        <taxon>Octocorallia</taxon>
        <taxon>Malacalcyonacea</taxon>
        <taxon>Plexauridae</taxon>
        <taxon>Paramuricea</taxon>
    </lineage>
</organism>
<gene>
    <name evidence="2" type="ORF">PACLA_8A008877</name>
</gene>